<evidence type="ECO:0000256" key="2">
    <source>
        <dbReference type="ARBA" id="ARBA00022670"/>
    </source>
</evidence>
<dbReference type="InterPro" id="IPR023346">
    <property type="entry name" value="Lysozyme-like_dom_sf"/>
</dbReference>
<dbReference type="InterPro" id="IPR005543">
    <property type="entry name" value="PASTA_dom"/>
</dbReference>
<keyword evidence="12" id="KW-1185">Reference proteome</keyword>
<evidence type="ECO:0000256" key="4">
    <source>
        <dbReference type="ARBA" id="ARBA00022679"/>
    </source>
</evidence>
<dbReference type="InterPro" id="IPR036950">
    <property type="entry name" value="PBP_transglycosylase"/>
</dbReference>
<evidence type="ECO:0000259" key="10">
    <source>
        <dbReference type="PROSITE" id="PS51178"/>
    </source>
</evidence>
<keyword evidence="4" id="KW-0808">Transferase</keyword>
<dbReference type="SUPFAM" id="SSF56601">
    <property type="entry name" value="beta-lactamase/transpeptidase-like"/>
    <property type="match status" value="1"/>
</dbReference>
<dbReference type="PANTHER" id="PTHR32282:SF33">
    <property type="entry name" value="PEPTIDOGLYCAN GLYCOSYLTRANSFERASE"/>
    <property type="match status" value="1"/>
</dbReference>
<dbReference type="InterPro" id="IPR050396">
    <property type="entry name" value="Glycosyltr_51/Transpeptidase"/>
</dbReference>
<feature type="compositionally biased region" description="Pro residues" evidence="9">
    <location>
        <begin position="776"/>
        <end position="797"/>
    </location>
</feature>
<dbReference type="InterPro" id="IPR006311">
    <property type="entry name" value="TAT_signal"/>
</dbReference>
<dbReference type="Gene3D" id="3.30.10.20">
    <property type="match status" value="1"/>
</dbReference>
<keyword evidence="3" id="KW-0328">Glycosyltransferase</keyword>
<dbReference type="Gene3D" id="1.10.3810.10">
    <property type="entry name" value="Biosynthetic peptidoglycan transglycosylase-like"/>
    <property type="match status" value="1"/>
</dbReference>
<accession>A0ABV6A2V5</accession>
<sequence>MRVRRAVLKLVGLCVLAGVLLAGMMFPAVGAIGVVSNRASDTVDSTSSDLVQKDPPLLTTILDTSGNPLAHLFDQYRVLVAPDKIATTMKAAIVAIEDQRFYEHQGVDWRSAMRALITNTIQGKVAQGGSTLTQQYVKNYLMHVVATSKAEQAKAQEQSPARKLRELRIALQLENKLSKDEILTRYLNTVPFGNGAYGIAAAAKTYFDTTPDKLTVAQAALLAGIVNEPSGLNPGRHPERALARRNVVIDEMAKQNRIPKDVAEAEKKTQLGTRPDIGAPPNGCIGTGDAGYFCDYVLKYLEAAGFSRENLRRGGYTIKTTLDRDALTKAKAAVDGEVPPDTDHVANAMAIVKPGKDKHRVVAITANRKYGLDRDEHETTLGLPYAMQNLGAGSIYKIFTAAAALEKGMGINNSISVPGTYVSDVFKGGAASCPGPAGAKKYCVQNAGKYPDRMTLQDALAQSPNTGFVQLLERTSVSSAVDMAVRLGLRSLGTVPAAEDPKKRPIGKFFAEQNLGSFTLGPTPTSTLELANVGATLASEGTWCPPSPIEQVLDRNGRPVALREDSCEQVVPAGLANAMTVGLSKDAISGTAKDAARAFGWNRPVAGKTGTTQEHKSSGFFGYTPQLAGAVFTFDDSPAPKTLCDPAGNAPPRPCSSGTFIYGGKSPARTWFAAMNGIGAAPGIMTDMDVAKLPDVEDRYAEGGSEAKVPNVVGLSEGFARVKLEDAGYQVSTSSKDSLKPKGTVLGQTPRGAALPGETISLVVSNGVAPTTTTEPPTPTPGAPTPPDETGGPAPPG</sequence>
<dbReference type="InterPro" id="IPR001460">
    <property type="entry name" value="PCN-bd_Tpept"/>
</dbReference>
<dbReference type="Gene3D" id="3.40.710.10">
    <property type="entry name" value="DD-peptidase/beta-lactamase superfamily"/>
    <property type="match status" value="1"/>
</dbReference>
<keyword evidence="6" id="KW-0511">Multifunctional enzyme</keyword>
<evidence type="ECO:0000313" key="11">
    <source>
        <dbReference type="EMBL" id="MFB9906271.1"/>
    </source>
</evidence>
<keyword evidence="2" id="KW-0645">Protease</keyword>
<keyword evidence="1" id="KW-0121">Carboxypeptidase</keyword>
<dbReference type="Pfam" id="PF00905">
    <property type="entry name" value="Transpeptidase"/>
    <property type="match status" value="1"/>
</dbReference>
<dbReference type="InterPro" id="IPR012338">
    <property type="entry name" value="Beta-lactam/transpept-like"/>
</dbReference>
<evidence type="ECO:0000313" key="12">
    <source>
        <dbReference type="Proteomes" id="UP001589693"/>
    </source>
</evidence>
<dbReference type="Pfam" id="PF00912">
    <property type="entry name" value="Transgly"/>
    <property type="match status" value="1"/>
</dbReference>
<dbReference type="PANTHER" id="PTHR32282">
    <property type="entry name" value="BINDING PROTEIN TRANSPEPTIDASE, PUTATIVE-RELATED"/>
    <property type="match status" value="1"/>
</dbReference>
<name>A0ABV6A2V5_9PSEU</name>
<dbReference type="SUPFAM" id="SSF53955">
    <property type="entry name" value="Lysozyme-like"/>
    <property type="match status" value="1"/>
</dbReference>
<reference evidence="11 12" key="1">
    <citation type="submission" date="2024-09" db="EMBL/GenBank/DDBJ databases">
        <authorList>
            <person name="Sun Q."/>
            <person name="Mori K."/>
        </authorList>
    </citation>
    <scope>NUCLEOTIDE SEQUENCE [LARGE SCALE GENOMIC DNA]</scope>
    <source>
        <strain evidence="11 12">TBRC 7907</strain>
    </source>
</reference>
<evidence type="ECO:0000256" key="3">
    <source>
        <dbReference type="ARBA" id="ARBA00022676"/>
    </source>
</evidence>
<proteinExistence type="predicted"/>
<comment type="catalytic activity">
    <reaction evidence="7">
        <text>Preferential cleavage: (Ac)2-L-Lys-D-Ala-|-D-Ala. Also transpeptidation of peptidyl-alanyl moieties that are N-acyl substituents of D-alanine.</text>
        <dbReference type="EC" id="3.4.16.4"/>
    </reaction>
</comment>
<dbReference type="Proteomes" id="UP001589693">
    <property type="component" value="Unassembled WGS sequence"/>
</dbReference>
<comment type="caution">
    <text evidence="11">The sequence shown here is derived from an EMBL/GenBank/DDBJ whole genome shotgun (WGS) entry which is preliminary data.</text>
</comment>
<evidence type="ECO:0000256" key="5">
    <source>
        <dbReference type="ARBA" id="ARBA00022801"/>
    </source>
</evidence>
<dbReference type="RefSeq" id="WP_377854295.1">
    <property type="nucleotide sequence ID" value="NZ_JBHLZU010000018.1"/>
</dbReference>
<feature type="domain" description="PASTA" evidence="10">
    <location>
        <begin position="703"/>
        <end position="766"/>
    </location>
</feature>
<evidence type="ECO:0000256" key="8">
    <source>
        <dbReference type="ARBA" id="ARBA00049902"/>
    </source>
</evidence>
<dbReference type="CDD" id="cd06577">
    <property type="entry name" value="PASTA_pknB"/>
    <property type="match status" value="1"/>
</dbReference>
<dbReference type="PROSITE" id="PS51318">
    <property type="entry name" value="TAT"/>
    <property type="match status" value="1"/>
</dbReference>
<dbReference type="SMART" id="SM00740">
    <property type="entry name" value="PASTA"/>
    <property type="match status" value="1"/>
</dbReference>
<evidence type="ECO:0000256" key="6">
    <source>
        <dbReference type="ARBA" id="ARBA00023268"/>
    </source>
</evidence>
<protein>
    <submittedName>
        <fullName evidence="11">Penicillin-binding protein</fullName>
    </submittedName>
</protein>
<keyword evidence="5" id="KW-0378">Hydrolase</keyword>
<organism evidence="11 12">
    <name type="scientific">Allokutzneria oryzae</name>
    <dbReference type="NCBI Taxonomy" id="1378989"/>
    <lineage>
        <taxon>Bacteria</taxon>
        <taxon>Bacillati</taxon>
        <taxon>Actinomycetota</taxon>
        <taxon>Actinomycetes</taxon>
        <taxon>Pseudonocardiales</taxon>
        <taxon>Pseudonocardiaceae</taxon>
        <taxon>Allokutzneria</taxon>
    </lineage>
</organism>
<evidence type="ECO:0000256" key="1">
    <source>
        <dbReference type="ARBA" id="ARBA00022645"/>
    </source>
</evidence>
<gene>
    <name evidence="11" type="ORF">ACFFQA_20225</name>
</gene>
<dbReference type="EMBL" id="JBHLZU010000018">
    <property type="protein sequence ID" value="MFB9906271.1"/>
    <property type="molecule type" value="Genomic_DNA"/>
</dbReference>
<feature type="region of interest" description="Disordered" evidence="9">
    <location>
        <begin position="733"/>
        <end position="797"/>
    </location>
</feature>
<dbReference type="InterPro" id="IPR001264">
    <property type="entry name" value="Glyco_trans_51"/>
</dbReference>
<dbReference type="PROSITE" id="PS51178">
    <property type="entry name" value="PASTA"/>
    <property type="match status" value="1"/>
</dbReference>
<comment type="catalytic activity">
    <reaction evidence="8">
        <text>[GlcNAc-(1-&gt;4)-Mur2Ac(oyl-L-Ala-gamma-D-Glu-L-Lys-D-Ala-D-Ala)](n)-di-trans,octa-cis-undecaprenyl diphosphate + beta-D-GlcNAc-(1-&gt;4)-Mur2Ac(oyl-L-Ala-gamma-D-Glu-L-Lys-D-Ala-D-Ala)-di-trans,octa-cis-undecaprenyl diphosphate = [GlcNAc-(1-&gt;4)-Mur2Ac(oyl-L-Ala-gamma-D-Glu-L-Lys-D-Ala-D-Ala)](n+1)-di-trans,octa-cis-undecaprenyl diphosphate + di-trans,octa-cis-undecaprenyl diphosphate + H(+)</text>
        <dbReference type="Rhea" id="RHEA:23708"/>
        <dbReference type="Rhea" id="RHEA-COMP:9602"/>
        <dbReference type="Rhea" id="RHEA-COMP:9603"/>
        <dbReference type="ChEBI" id="CHEBI:15378"/>
        <dbReference type="ChEBI" id="CHEBI:58405"/>
        <dbReference type="ChEBI" id="CHEBI:60033"/>
        <dbReference type="ChEBI" id="CHEBI:78435"/>
        <dbReference type="EC" id="2.4.99.28"/>
    </reaction>
</comment>
<dbReference type="Pfam" id="PF03793">
    <property type="entry name" value="PASTA"/>
    <property type="match status" value="1"/>
</dbReference>
<evidence type="ECO:0000256" key="9">
    <source>
        <dbReference type="SAM" id="MobiDB-lite"/>
    </source>
</evidence>
<evidence type="ECO:0000256" key="7">
    <source>
        <dbReference type="ARBA" id="ARBA00034000"/>
    </source>
</evidence>